<gene>
    <name evidence="1" type="ORF">LSP00402_LOCUS8422</name>
</gene>
<dbReference type="AlphaFoldDB" id="A0A7S2TN94"/>
<organism evidence="1">
    <name type="scientific">Lotharella oceanica</name>
    <dbReference type="NCBI Taxonomy" id="641309"/>
    <lineage>
        <taxon>Eukaryota</taxon>
        <taxon>Sar</taxon>
        <taxon>Rhizaria</taxon>
        <taxon>Cercozoa</taxon>
        <taxon>Chlorarachniophyceae</taxon>
        <taxon>Lotharella</taxon>
    </lineage>
</organism>
<sequence>MQHSPYPQVAQSVPQAVPMQGMPREAKGLHVQHVPPQPVYVYPQTSHHVHGAPLVQPVYAAPVHIQTAPVVGTPVHEPVQQPIVHGNGYSVVAGGPGPSHSQWVGDTCDCTEDIGTCVYGFCCSPCMFLEVGMDAYDYGGDLKWTCLSDTLISLALNCKFQPCTLVCCPRYGECCFKGHVLGRFRKKYNLPSLKCGRDWHIKSMEGPWCFPDCCQMTFCFPCTLCLMYRQMNVSLPHPRVNPFVVKKLLIPLSLPVCVRAAQAQGNTAMTNEPYIPQQHFGWEPEGFQPIPANSRRPAMN</sequence>
<protein>
    <submittedName>
        <fullName evidence="1">Uncharacterized protein</fullName>
    </submittedName>
</protein>
<dbReference type="Pfam" id="PF04749">
    <property type="entry name" value="PLAC8"/>
    <property type="match status" value="1"/>
</dbReference>
<name>A0A7S2TN94_9EUKA</name>
<reference evidence="1" key="1">
    <citation type="submission" date="2021-01" db="EMBL/GenBank/DDBJ databases">
        <authorList>
            <person name="Corre E."/>
            <person name="Pelletier E."/>
            <person name="Niang G."/>
            <person name="Scheremetjew M."/>
            <person name="Finn R."/>
            <person name="Kale V."/>
            <person name="Holt S."/>
            <person name="Cochrane G."/>
            <person name="Meng A."/>
            <person name="Brown T."/>
            <person name="Cohen L."/>
        </authorList>
    </citation>
    <scope>NUCLEOTIDE SEQUENCE</scope>
    <source>
        <strain evidence="1">CCMP622</strain>
    </source>
</reference>
<evidence type="ECO:0000313" key="1">
    <source>
        <dbReference type="EMBL" id="CAD9760961.1"/>
    </source>
</evidence>
<proteinExistence type="predicted"/>
<dbReference type="InterPro" id="IPR006461">
    <property type="entry name" value="PLAC_motif_containing"/>
</dbReference>
<accession>A0A7S2TN94</accession>
<dbReference type="EMBL" id="HBHP01013522">
    <property type="protein sequence ID" value="CAD9760961.1"/>
    <property type="molecule type" value="Transcribed_RNA"/>
</dbReference>